<proteinExistence type="inferred from homology"/>
<dbReference type="AlphaFoldDB" id="A0A934IF33"/>
<reference evidence="4" key="1">
    <citation type="submission" date="2020-12" db="EMBL/GenBank/DDBJ databases">
        <title>Bacterial taxonomy.</title>
        <authorList>
            <person name="Pan X."/>
        </authorList>
    </citation>
    <scope>NUCLEOTIDE SEQUENCE</scope>
    <source>
        <strain evidence="4">B2012</strain>
    </source>
</reference>
<evidence type="ECO:0000259" key="3">
    <source>
        <dbReference type="Pfam" id="PF01557"/>
    </source>
</evidence>
<protein>
    <submittedName>
        <fullName evidence="4">Fumarylacetoacetate hydrolase family protein</fullName>
    </submittedName>
</protein>
<dbReference type="SUPFAM" id="SSF56529">
    <property type="entry name" value="FAH"/>
    <property type="match status" value="1"/>
</dbReference>
<dbReference type="Gene3D" id="3.90.850.10">
    <property type="entry name" value="Fumarylacetoacetase-like, C-terminal domain"/>
    <property type="match status" value="1"/>
</dbReference>
<evidence type="ECO:0000256" key="1">
    <source>
        <dbReference type="ARBA" id="ARBA00010211"/>
    </source>
</evidence>
<dbReference type="InterPro" id="IPR036663">
    <property type="entry name" value="Fumarylacetoacetase_C_sf"/>
</dbReference>
<dbReference type="Proteomes" id="UP000609531">
    <property type="component" value="Unassembled WGS sequence"/>
</dbReference>
<name>A0A934IF33_9HYPH</name>
<dbReference type="GO" id="GO:0016853">
    <property type="term" value="F:isomerase activity"/>
    <property type="evidence" value="ECO:0007669"/>
    <property type="project" value="UniProtKB-ARBA"/>
</dbReference>
<evidence type="ECO:0000313" key="5">
    <source>
        <dbReference type="Proteomes" id="UP000609531"/>
    </source>
</evidence>
<dbReference type="GO" id="GO:0046872">
    <property type="term" value="F:metal ion binding"/>
    <property type="evidence" value="ECO:0007669"/>
    <property type="project" value="UniProtKB-KW"/>
</dbReference>
<dbReference type="PANTHER" id="PTHR42796:SF4">
    <property type="entry name" value="FUMARYLACETOACETATE HYDROLASE DOMAIN-CONTAINING PROTEIN 2A"/>
    <property type="match status" value="1"/>
</dbReference>
<dbReference type="RefSeq" id="WP_198881356.1">
    <property type="nucleotide sequence ID" value="NZ_JAEKJA010000005.1"/>
</dbReference>
<evidence type="ECO:0000256" key="2">
    <source>
        <dbReference type="ARBA" id="ARBA00022723"/>
    </source>
</evidence>
<feature type="domain" description="Fumarylacetoacetase-like C-terminal" evidence="3">
    <location>
        <begin position="75"/>
        <end position="280"/>
    </location>
</feature>
<gene>
    <name evidence="4" type="ORF">JCR33_07160</name>
</gene>
<keyword evidence="2" id="KW-0479">Metal-binding</keyword>
<evidence type="ECO:0000313" key="4">
    <source>
        <dbReference type="EMBL" id="MBJ3775459.1"/>
    </source>
</evidence>
<dbReference type="Pfam" id="PF01557">
    <property type="entry name" value="FAA_hydrolase"/>
    <property type="match status" value="1"/>
</dbReference>
<accession>A0A934IF33</accession>
<keyword evidence="5" id="KW-1185">Reference proteome</keyword>
<dbReference type="FunFam" id="3.90.850.10:FF:000002">
    <property type="entry name" value="2-hydroxyhepta-2,4-diene-1,7-dioate isomerase"/>
    <property type="match status" value="1"/>
</dbReference>
<dbReference type="GO" id="GO:0016787">
    <property type="term" value="F:hydrolase activity"/>
    <property type="evidence" value="ECO:0007669"/>
    <property type="project" value="UniProtKB-KW"/>
</dbReference>
<dbReference type="EMBL" id="JAEKJA010000005">
    <property type="protein sequence ID" value="MBJ3775459.1"/>
    <property type="molecule type" value="Genomic_DNA"/>
</dbReference>
<comment type="similarity">
    <text evidence="1">Belongs to the FAH family.</text>
</comment>
<dbReference type="PANTHER" id="PTHR42796">
    <property type="entry name" value="FUMARYLACETOACETATE HYDROLASE DOMAIN-CONTAINING PROTEIN 2A-RELATED"/>
    <property type="match status" value="1"/>
</dbReference>
<dbReference type="InterPro" id="IPR011234">
    <property type="entry name" value="Fumarylacetoacetase-like_C"/>
</dbReference>
<dbReference type="InterPro" id="IPR051121">
    <property type="entry name" value="FAH"/>
</dbReference>
<organism evidence="4 5">
    <name type="scientific">Acuticoccus mangrovi</name>
    <dbReference type="NCBI Taxonomy" id="2796142"/>
    <lineage>
        <taxon>Bacteria</taxon>
        <taxon>Pseudomonadati</taxon>
        <taxon>Pseudomonadota</taxon>
        <taxon>Alphaproteobacteria</taxon>
        <taxon>Hyphomicrobiales</taxon>
        <taxon>Amorphaceae</taxon>
        <taxon>Acuticoccus</taxon>
    </lineage>
</organism>
<keyword evidence="4" id="KW-0378">Hydrolase</keyword>
<sequence length="282" mass="29804">MQFISFVRRGECGFGALVDGGVVNLTGRLAPGVDTLKAAIAADLLGAAADYVAGRKAEHALAELTLLPVIPDPAKILCVGVNYEMHREETKRAKVAHPTLFTRFADTLVAHGDVMVKPAASDCLDFEGELAVIIGRGGRNIAEADAMDHVAGYAPFNDGSVRDFQRHTSQFVPGKNFPRTGAFGPALVTPDEIGDVSALPISTVLNGEVVQQASLSDLIFSIPRVISYITSFTTLQPGDVIATGTPGGVGERRDPPLWMKCGDVVEVRIGKAGTLVNRIVAE</sequence>
<comment type="caution">
    <text evidence="4">The sequence shown here is derived from an EMBL/GenBank/DDBJ whole genome shotgun (WGS) entry which is preliminary data.</text>
</comment>
<dbReference type="GO" id="GO:0019752">
    <property type="term" value="P:carboxylic acid metabolic process"/>
    <property type="evidence" value="ECO:0007669"/>
    <property type="project" value="UniProtKB-ARBA"/>
</dbReference>